<keyword evidence="5" id="KW-1185">Reference proteome</keyword>
<dbReference type="eggNOG" id="ENOG502RA7U">
    <property type="taxonomic scope" value="Eukaryota"/>
</dbReference>
<reference evidence="3" key="2">
    <citation type="submission" date="2010-05" db="EMBL/GenBank/DDBJ databases">
        <title>The Genome Sequence of Magnaporthe poae strain ATCC 64411.</title>
        <authorList>
            <consortium name="The Broad Institute Genome Sequencing Platform"/>
            <consortium name="Broad Institute Genome Sequencing Center for Infectious Disease"/>
            <person name="Ma L.-J."/>
            <person name="Dead R."/>
            <person name="Young S."/>
            <person name="Zeng Q."/>
            <person name="Koehrsen M."/>
            <person name="Alvarado L."/>
            <person name="Berlin A."/>
            <person name="Chapman S.B."/>
            <person name="Chen Z."/>
            <person name="Freedman E."/>
            <person name="Gellesch M."/>
            <person name="Goldberg J."/>
            <person name="Griggs A."/>
            <person name="Gujja S."/>
            <person name="Heilman E.R."/>
            <person name="Heiman D."/>
            <person name="Hepburn T."/>
            <person name="Howarth C."/>
            <person name="Jen D."/>
            <person name="Larson L."/>
            <person name="Mehta T."/>
            <person name="Neiman D."/>
            <person name="Pearson M."/>
            <person name="Roberts A."/>
            <person name="Saif S."/>
            <person name="Shea T."/>
            <person name="Shenoy N."/>
            <person name="Sisk P."/>
            <person name="Stolte C."/>
            <person name="Sykes S."/>
            <person name="Walk T."/>
            <person name="White J."/>
            <person name="Yandava C."/>
            <person name="Haas B."/>
            <person name="Nusbaum C."/>
            <person name="Birren B."/>
        </authorList>
    </citation>
    <scope>NUCLEOTIDE SEQUENCE</scope>
    <source>
        <strain evidence="3">ATCC 64411</strain>
    </source>
</reference>
<gene>
    <name evidence="3" type="ORF">MAPG_00460</name>
</gene>
<feature type="region of interest" description="Disordered" evidence="1">
    <location>
        <begin position="184"/>
        <end position="221"/>
    </location>
</feature>
<reference evidence="4" key="5">
    <citation type="submission" date="2015-06" db="UniProtKB">
        <authorList>
            <consortium name="EnsemblFungi"/>
        </authorList>
    </citation>
    <scope>IDENTIFICATION</scope>
    <source>
        <strain evidence="4">ATCC 64411</strain>
    </source>
</reference>
<dbReference type="OrthoDB" id="10381980at2759"/>
<feature type="region of interest" description="Disordered" evidence="1">
    <location>
        <begin position="49"/>
        <end position="68"/>
    </location>
</feature>
<proteinExistence type="predicted"/>
<dbReference type="VEuPathDB" id="FungiDB:MAPG_00460"/>
<evidence type="ECO:0000256" key="1">
    <source>
        <dbReference type="SAM" id="MobiDB-lite"/>
    </source>
</evidence>
<feature type="transmembrane region" description="Helical" evidence="2">
    <location>
        <begin position="135"/>
        <end position="160"/>
    </location>
</feature>
<keyword evidence="2" id="KW-0812">Transmembrane</keyword>
<evidence type="ECO:0000313" key="3">
    <source>
        <dbReference type="EMBL" id="KLU81370.1"/>
    </source>
</evidence>
<sequence length="385" mass="43376">MGDRTVASCPKSRKRIMFGEDHLSGLFSHHHLCLLRRAILPHTCPLAATTKSHSLPGRPEPGPPAVSSWTARIPGSSSTFILGQKKTQPLGRLHTPFLQQSRHRLPTCLRFDRNHPPTNPTRLALSLPAMATRTLLLALAILVPFLPLGSCFGMLGVAALPHKGVIPEDSRAFGFTRSALPLQSAPWQSSSQRHQQQRQQQHVRGLQRHTPPTRSLLSHHGDNHAAAAAVEARDLVPTETRLASANLSESESENKCLMWHDGLGKLNCHQFSLVFGNRRKLWIWQWWNKNEITVRGEHNIWKKDVLRCEGTKWTTVTSWLPYTIVIQSGRTCEFTPDDSHNYEGVIVKYANQYYDANKDCELRNGYETLRCMIPIDPAVWNETSP</sequence>
<keyword evidence="2" id="KW-1133">Transmembrane helix</keyword>
<organism evidence="4 5">
    <name type="scientific">Magnaporthiopsis poae (strain ATCC 64411 / 73-15)</name>
    <name type="common">Kentucky bluegrass fungus</name>
    <name type="synonym">Magnaporthe poae</name>
    <dbReference type="NCBI Taxonomy" id="644358"/>
    <lineage>
        <taxon>Eukaryota</taxon>
        <taxon>Fungi</taxon>
        <taxon>Dikarya</taxon>
        <taxon>Ascomycota</taxon>
        <taxon>Pezizomycotina</taxon>
        <taxon>Sordariomycetes</taxon>
        <taxon>Sordariomycetidae</taxon>
        <taxon>Magnaporthales</taxon>
        <taxon>Magnaporthaceae</taxon>
        <taxon>Magnaporthiopsis</taxon>
    </lineage>
</organism>
<dbReference type="EMBL" id="ADBL01000109">
    <property type="status" value="NOT_ANNOTATED_CDS"/>
    <property type="molecule type" value="Genomic_DNA"/>
</dbReference>
<feature type="compositionally biased region" description="Low complexity" evidence="1">
    <location>
        <begin position="188"/>
        <end position="202"/>
    </location>
</feature>
<keyword evidence="2" id="KW-0472">Membrane</keyword>
<reference evidence="4" key="4">
    <citation type="journal article" date="2015" name="G3 (Bethesda)">
        <title>Genome sequences of three phytopathogenic species of the Magnaporthaceae family of fungi.</title>
        <authorList>
            <person name="Okagaki L.H."/>
            <person name="Nunes C.C."/>
            <person name="Sailsbery J."/>
            <person name="Clay B."/>
            <person name="Brown D."/>
            <person name="John T."/>
            <person name="Oh Y."/>
            <person name="Young N."/>
            <person name="Fitzgerald M."/>
            <person name="Haas B.J."/>
            <person name="Zeng Q."/>
            <person name="Young S."/>
            <person name="Adiconis X."/>
            <person name="Fan L."/>
            <person name="Levin J.Z."/>
            <person name="Mitchell T.K."/>
            <person name="Okubara P.A."/>
            <person name="Farman M.L."/>
            <person name="Kohn L.M."/>
            <person name="Birren B."/>
            <person name="Ma L.-J."/>
            <person name="Dean R.A."/>
        </authorList>
    </citation>
    <scope>NUCLEOTIDE SEQUENCE</scope>
    <source>
        <strain evidence="4">ATCC 64411 / 73-15</strain>
    </source>
</reference>
<dbReference type="AlphaFoldDB" id="A0A0C4DL25"/>
<accession>A0A0C4DL25</accession>
<dbReference type="Proteomes" id="UP000011715">
    <property type="component" value="Unassembled WGS sequence"/>
</dbReference>
<reference evidence="5" key="1">
    <citation type="submission" date="2010-05" db="EMBL/GenBank/DDBJ databases">
        <title>The genome sequence of Magnaporthe poae strain ATCC 64411.</title>
        <authorList>
            <person name="Ma L.-J."/>
            <person name="Dead R."/>
            <person name="Young S."/>
            <person name="Zeng Q."/>
            <person name="Koehrsen M."/>
            <person name="Alvarado L."/>
            <person name="Berlin A."/>
            <person name="Chapman S.B."/>
            <person name="Chen Z."/>
            <person name="Freedman E."/>
            <person name="Gellesch M."/>
            <person name="Goldberg J."/>
            <person name="Griggs A."/>
            <person name="Gujja S."/>
            <person name="Heilman E.R."/>
            <person name="Heiman D."/>
            <person name="Hepburn T."/>
            <person name="Howarth C."/>
            <person name="Jen D."/>
            <person name="Larson L."/>
            <person name="Mehta T."/>
            <person name="Neiman D."/>
            <person name="Pearson M."/>
            <person name="Roberts A."/>
            <person name="Saif S."/>
            <person name="Shea T."/>
            <person name="Shenoy N."/>
            <person name="Sisk P."/>
            <person name="Stolte C."/>
            <person name="Sykes S."/>
            <person name="Walk T."/>
            <person name="White J."/>
            <person name="Yandava C."/>
            <person name="Haas B."/>
            <person name="Nusbaum C."/>
            <person name="Birren B."/>
        </authorList>
    </citation>
    <scope>NUCLEOTIDE SEQUENCE [LARGE SCALE GENOMIC DNA]</scope>
    <source>
        <strain evidence="5">ATCC 64411 / 73-15</strain>
    </source>
</reference>
<dbReference type="EMBL" id="GL876966">
    <property type="protein sequence ID" value="KLU81370.1"/>
    <property type="molecule type" value="Genomic_DNA"/>
</dbReference>
<dbReference type="EnsemblFungi" id="MAPG_00460T0">
    <property type="protein sequence ID" value="MAPG_00460T0"/>
    <property type="gene ID" value="MAPG_00460"/>
</dbReference>
<evidence type="ECO:0000313" key="4">
    <source>
        <dbReference type="EnsemblFungi" id="MAPG_00460T0"/>
    </source>
</evidence>
<reference evidence="3" key="3">
    <citation type="submission" date="2011-03" db="EMBL/GenBank/DDBJ databases">
        <title>Annotation of Magnaporthe poae ATCC 64411.</title>
        <authorList>
            <person name="Ma L.-J."/>
            <person name="Dead R."/>
            <person name="Young S.K."/>
            <person name="Zeng Q."/>
            <person name="Gargeya S."/>
            <person name="Fitzgerald M."/>
            <person name="Haas B."/>
            <person name="Abouelleil A."/>
            <person name="Alvarado L."/>
            <person name="Arachchi H.M."/>
            <person name="Berlin A."/>
            <person name="Brown A."/>
            <person name="Chapman S.B."/>
            <person name="Chen Z."/>
            <person name="Dunbar C."/>
            <person name="Freedman E."/>
            <person name="Gearin G."/>
            <person name="Gellesch M."/>
            <person name="Goldberg J."/>
            <person name="Griggs A."/>
            <person name="Gujja S."/>
            <person name="Heiman D."/>
            <person name="Howarth C."/>
            <person name="Larson L."/>
            <person name="Lui A."/>
            <person name="MacDonald P.J.P."/>
            <person name="Mehta T."/>
            <person name="Montmayeur A."/>
            <person name="Murphy C."/>
            <person name="Neiman D."/>
            <person name="Pearson M."/>
            <person name="Priest M."/>
            <person name="Roberts A."/>
            <person name="Saif S."/>
            <person name="Shea T."/>
            <person name="Shenoy N."/>
            <person name="Sisk P."/>
            <person name="Stolte C."/>
            <person name="Sykes S."/>
            <person name="Yandava C."/>
            <person name="Wortman J."/>
            <person name="Nusbaum C."/>
            <person name="Birren B."/>
        </authorList>
    </citation>
    <scope>NUCLEOTIDE SEQUENCE</scope>
    <source>
        <strain evidence="3">ATCC 64411</strain>
    </source>
</reference>
<evidence type="ECO:0000313" key="5">
    <source>
        <dbReference type="Proteomes" id="UP000011715"/>
    </source>
</evidence>
<evidence type="ECO:0000256" key="2">
    <source>
        <dbReference type="SAM" id="Phobius"/>
    </source>
</evidence>
<name>A0A0C4DL25_MAGP6</name>
<protein>
    <submittedName>
        <fullName evidence="3 4">Uncharacterized protein</fullName>
    </submittedName>
</protein>